<gene>
    <name evidence="2" type="ORF">ACFSYC_13035</name>
</gene>
<evidence type="ECO:0000256" key="1">
    <source>
        <dbReference type="SAM" id="SignalP"/>
    </source>
</evidence>
<keyword evidence="1" id="KW-0732">Signal</keyword>
<proteinExistence type="predicted"/>
<evidence type="ECO:0008006" key="4">
    <source>
        <dbReference type="Google" id="ProtNLM"/>
    </source>
</evidence>
<name>A0ABW5XTS8_9SPHI</name>
<accession>A0ABW5XTS8</accession>
<dbReference type="Proteomes" id="UP001597601">
    <property type="component" value="Unassembled WGS sequence"/>
</dbReference>
<protein>
    <recommendedName>
        <fullName evidence="4">Colicin import membrane protein</fullName>
    </recommendedName>
</protein>
<evidence type="ECO:0000313" key="3">
    <source>
        <dbReference type="Proteomes" id="UP001597601"/>
    </source>
</evidence>
<feature type="chain" id="PRO_5046087687" description="Colicin import membrane protein" evidence="1">
    <location>
        <begin position="25"/>
        <end position="124"/>
    </location>
</feature>
<sequence>MKNILKIALVTGGMLAAMQGPAWAQENKPVGKQITEAGKDVGNATATAAKDVGKTTAKGAKAVGKKTSQLASKGAAAVTDKRYNGHWAQTGELVYIDEYNRYFYVDKKGHRQFITKVQMRTTKP</sequence>
<dbReference type="RefSeq" id="WP_377128266.1">
    <property type="nucleotide sequence ID" value="NZ_JBHUHN010000001.1"/>
</dbReference>
<dbReference type="EMBL" id="JBHUON010000015">
    <property type="protein sequence ID" value="MFD2865618.1"/>
    <property type="molecule type" value="Genomic_DNA"/>
</dbReference>
<comment type="caution">
    <text evidence="2">The sequence shown here is derived from an EMBL/GenBank/DDBJ whole genome shotgun (WGS) entry which is preliminary data.</text>
</comment>
<evidence type="ECO:0000313" key="2">
    <source>
        <dbReference type="EMBL" id="MFD2865618.1"/>
    </source>
</evidence>
<keyword evidence="3" id="KW-1185">Reference proteome</keyword>
<feature type="signal peptide" evidence="1">
    <location>
        <begin position="1"/>
        <end position="24"/>
    </location>
</feature>
<reference evidence="3" key="1">
    <citation type="journal article" date="2019" name="Int. J. Syst. Evol. Microbiol.">
        <title>The Global Catalogue of Microorganisms (GCM) 10K type strain sequencing project: providing services to taxonomists for standard genome sequencing and annotation.</title>
        <authorList>
            <consortium name="The Broad Institute Genomics Platform"/>
            <consortium name="The Broad Institute Genome Sequencing Center for Infectious Disease"/>
            <person name="Wu L."/>
            <person name="Ma J."/>
        </authorList>
    </citation>
    <scope>NUCLEOTIDE SEQUENCE [LARGE SCALE GENOMIC DNA]</scope>
    <source>
        <strain evidence="3">KCTC 52232</strain>
    </source>
</reference>
<organism evidence="2 3">
    <name type="scientific">Mucilaginibacter antarcticus</name>
    <dbReference type="NCBI Taxonomy" id="1855725"/>
    <lineage>
        <taxon>Bacteria</taxon>
        <taxon>Pseudomonadati</taxon>
        <taxon>Bacteroidota</taxon>
        <taxon>Sphingobacteriia</taxon>
        <taxon>Sphingobacteriales</taxon>
        <taxon>Sphingobacteriaceae</taxon>
        <taxon>Mucilaginibacter</taxon>
    </lineage>
</organism>